<feature type="chain" id="PRO_5037149975" evidence="1">
    <location>
        <begin position="30"/>
        <end position="149"/>
    </location>
</feature>
<reference evidence="3" key="1">
    <citation type="submission" date="2021-04" db="EMBL/GenBank/DDBJ databases">
        <title>Genome sequence of Woronichinia naegeliana from Washington state freshwater lake bloom.</title>
        <authorList>
            <person name="Dreher T.W."/>
        </authorList>
    </citation>
    <scope>NUCLEOTIDE SEQUENCE</scope>
    <source>
        <strain evidence="3">WA131</strain>
    </source>
</reference>
<evidence type="ECO:0000313" key="3">
    <source>
        <dbReference type="EMBL" id="UXE59835.1"/>
    </source>
</evidence>
<evidence type="ECO:0000256" key="1">
    <source>
        <dbReference type="SAM" id="SignalP"/>
    </source>
</evidence>
<dbReference type="Pfam" id="PF04151">
    <property type="entry name" value="PPC"/>
    <property type="match status" value="1"/>
</dbReference>
<dbReference type="KEGG" id="wna:KA717_29655"/>
<organism evidence="3">
    <name type="scientific">Woronichinia naegeliana WA131</name>
    <dbReference type="NCBI Taxonomy" id="2824559"/>
    <lineage>
        <taxon>Bacteria</taxon>
        <taxon>Bacillati</taxon>
        <taxon>Cyanobacteriota</taxon>
        <taxon>Cyanophyceae</taxon>
        <taxon>Synechococcales</taxon>
        <taxon>Coelosphaeriaceae</taxon>
        <taxon>Woronichinia</taxon>
    </lineage>
</organism>
<dbReference type="EMBL" id="CP073041">
    <property type="protein sequence ID" value="UXE59835.1"/>
    <property type="molecule type" value="Genomic_DNA"/>
</dbReference>
<protein>
    <submittedName>
        <fullName evidence="3">PPC domain-containing protein</fullName>
    </submittedName>
</protein>
<name>A0A977KWR9_9CYAN</name>
<gene>
    <name evidence="3" type="ORF">KA717_29655</name>
</gene>
<feature type="signal peptide" evidence="1">
    <location>
        <begin position="1"/>
        <end position="29"/>
    </location>
</feature>
<feature type="domain" description="Peptidase C-terminal archaeal/bacterial" evidence="2">
    <location>
        <begin position="64"/>
        <end position="128"/>
    </location>
</feature>
<accession>A0A977KWR9</accession>
<evidence type="ECO:0000259" key="2">
    <source>
        <dbReference type="Pfam" id="PF04151"/>
    </source>
</evidence>
<dbReference type="AlphaFoldDB" id="A0A977KWR9"/>
<dbReference type="InterPro" id="IPR007280">
    <property type="entry name" value="Peptidase_C_arc/bac"/>
</dbReference>
<proteinExistence type="predicted"/>
<dbReference type="Proteomes" id="UP001065613">
    <property type="component" value="Chromosome"/>
</dbReference>
<keyword evidence="1" id="KW-0732">Signal</keyword>
<sequence length="149" mass="16275">MFINYTFSSRFTALLIFILSLVISSPSQAENRLYNPIPLSLNTDISDRLTDQDIPTGEGGFARDYQVELEKGDQVAIDLTSDEFDTVVVLIASDGSTVGSNDDGPEGGTNSLLFARMKETGNYIVRVRTFGVTGGGEFTLKVDRLRPVN</sequence>
<dbReference type="Gene3D" id="2.60.120.380">
    <property type="match status" value="1"/>
</dbReference>